<dbReference type="EMBL" id="CP069188">
    <property type="protein sequence ID" value="QRV15791.1"/>
    <property type="molecule type" value="Genomic_DNA"/>
</dbReference>
<dbReference type="PANTHER" id="PTHR43751:SF3">
    <property type="entry name" value="SULFATASE N-TERMINAL DOMAIN-CONTAINING PROTEIN"/>
    <property type="match status" value="1"/>
</dbReference>
<sequence length="499" mass="55763">MTKQQSEGHTSSRPNIIVLIADDLRAASVTPRLMPFSFEFFDTHFSQCYSPSTWTLPSHASLFSGTDPTEHGITRTGDKLSTDQAVLPRRARSAGYTTALFSENPFFSGHRGFGHDIDFVNDHINYKTNKSEFSIANYVDNPTSAARAMLSRLLVGDSRMSDLVNSTYAVRKYLSNESESNMGSTHNTTRVLSHLEDYLAAQTGTNKPALSFVNLLETHNPHTVIPESARELGIEFSTEEIDGLNEPDDDHEYLFGNQKVREPFEDWEHLYQRKLSAYQTSIHRLDGLLEDFIANIGTETLSDSLLVLTGDHGELFGEEEMVGHQTSLHPAGVQVPLLVKYPDGWTERETSVNEPVNWTGLSKTLGRLVEGEVSGAASFREILVSASRNSDTESIVCAVDGPNWDIQALEQRYGEQIVSDLIKVRRVGLIQKNEMTVYESKWGSDQISERHYQLSDGERSLVDEQEGQPASTRLQQWLGDEGNVVSHDVSQRLKDLGYA</sequence>
<accession>A0A8T8E321</accession>
<dbReference type="PANTHER" id="PTHR43751">
    <property type="entry name" value="SULFATASE"/>
    <property type="match status" value="1"/>
</dbReference>
<reference evidence="2 3" key="1">
    <citation type="submission" date="2021-01" db="EMBL/GenBank/DDBJ databases">
        <title>Genome Sequence and Methylation Pattern of Haloterrigena salifodinae BOL5-1, An Extremely Halophilic Archaeon from a Bolivian Salt Mine.</title>
        <authorList>
            <person name="DasSarma P."/>
            <person name="Anton B.P."/>
            <person name="DasSarma S.L."/>
            <person name="von Ehrenheim H.A.L."/>
            <person name="Martinez F.L."/>
            <person name="Guzman D."/>
            <person name="Roberts R.J."/>
            <person name="DasSarma S."/>
        </authorList>
    </citation>
    <scope>NUCLEOTIDE SEQUENCE [LARGE SCALE GENOMIC DNA]</scope>
    <source>
        <strain evidence="2 3">BOL5-1</strain>
    </source>
</reference>
<dbReference type="Pfam" id="PF00884">
    <property type="entry name" value="Sulfatase"/>
    <property type="match status" value="1"/>
</dbReference>
<organism evidence="2 3">
    <name type="scientific">Haloterrigena salifodinae</name>
    <dbReference type="NCBI Taxonomy" id="2675099"/>
    <lineage>
        <taxon>Archaea</taxon>
        <taxon>Methanobacteriati</taxon>
        <taxon>Methanobacteriota</taxon>
        <taxon>Stenosarchaea group</taxon>
        <taxon>Halobacteria</taxon>
        <taxon>Halobacteriales</taxon>
        <taxon>Natrialbaceae</taxon>
        <taxon>Haloterrigena</taxon>
    </lineage>
</organism>
<dbReference type="GeneID" id="62873956"/>
<evidence type="ECO:0000259" key="1">
    <source>
        <dbReference type="Pfam" id="PF00884"/>
    </source>
</evidence>
<keyword evidence="3" id="KW-1185">Reference proteome</keyword>
<dbReference type="InterPro" id="IPR052701">
    <property type="entry name" value="GAG_Ulvan_Degrading_Sulfatases"/>
</dbReference>
<name>A0A8T8E321_9EURY</name>
<dbReference type="SUPFAM" id="SSF53649">
    <property type="entry name" value="Alkaline phosphatase-like"/>
    <property type="match status" value="1"/>
</dbReference>
<gene>
    <name evidence="2" type="ORF">JMJ58_02490</name>
</gene>
<dbReference type="Gene3D" id="3.40.720.10">
    <property type="entry name" value="Alkaline Phosphatase, subunit A"/>
    <property type="match status" value="1"/>
</dbReference>
<dbReference type="InterPro" id="IPR000917">
    <property type="entry name" value="Sulfatase_N"/>
</dbReference>
<evidence type="ECO:0000313" key="3">
    <source>
        <dbReference type="Proteomes" id="UP000637819"/>
    </source>
</evidence>
<feature type="domain" description="Sulfatase N-terminal" evidence="1">
    <location>
        <begin position="14"/>
        <end position="356"/>
    </location>
</feature>
<dbReference type="AlphaFoldDB" id="A0A8T8E321"/>
<dbReference type="KEGG" id="hsal:JMJ58_02490"/>
<dbReference type="GO" id="GO:0016787">
    <property type="term" value="F:hydrolase activity"/>
    <property type="evidence" value="ECO:0007669"/>
    <property type="project" value="UniProtKB-KW"/>
</dbReference>
<protein>
    <submittedName>
        <fullName evidence="2">Sulfatase-like hydrolase/transferase</fullName>
    </submittedName>
</protein>
<evidence type="ECO:0000313" key="2">
    <source>
        <dbReference type="EMBL" id="QRV15791.1"/>
    </source>
</evidence>
<dbReference type="OrthoDB" id="3164at2157"/>
<dbReference type="RefSeq" id="WP_204748228.1">
    <property type="nucleotide sequence ID" value="NZ_CP069188.1"/>
</dbReference>
<dbReference type="InterPro" id="IPR017850">
    <property type="entry name" value="Alkaline_phosphatase_core_sf"/>
</dbReference>
<keyword evidence="2" id="KW-0378">Hydrolase</keyword>
<dbReference type="Proteomes" id="UP000637819">
    <property type="component" value="Chromosome"/>
</dbReference>
<proteinExistence type="predicted"/>